<dbReference type="PANTHER" id="PTHR43649:SF11">
    <property type="entry name" value="ABC TRANSPORTER SUBSTRATE-BINDING PROTEIN YESO-RELATED"/>
    <property type="match status" value="1"/>
</dbReference>
<feature type="chain" id="PRO_5016753114" evidence="3">
    <location>
        <begin position="24"/>
        <end position="428"/>
    </location>
</feature>
<gene>
    <name evidence="4" type="ORF">C8D90_106298</name>
</gene>
<evidence type="ECO:0000256" key="1">
    <source>
        <dbReference type="ARBA" id="ARBA00004418"/>
    </source>
</evidence>
<comment type="similarity">
    <text evidence="2">Belongs to the bacterial solute-binding protein 1 family.</text>
</comment>
<dbReference type="EMBL" id="QRAP01000006">
    <property type="protein sequence ID" value="RDK90089.1"/>
    <property type="molecule type" value="Genomic_DNA"/>
</dbReference>
<dbReference type="PANTHER" id="PTHR43649">
    <property type="entry name" value="ARABINOSE-BINDING PROTEIN-RELATED"/>
    <property type="match status" value="1"/>
</dbReference>
<dbReference type="OrthoDB" id="7317090at2"/>
<evidence type="ECO:0000313" key="5">
    <source>
        <dbReference type="Proteomes" id="UP000254848"/>
    </source>
</evidence>
<keyword evidence="5" id="KW-1185">Reference proteome</keyword>
<dbReference type="AlphaFoldDB" id="A0A370QNZ9"/>
<comment type="caution">
    <text evidence="4">The sequence shown here is derived from an EMBL/GenBank/DDBJ whole genome shotgun (WGS) entry which is preliminary data.</text>
</comment>
<dbReference type="SUPFAM" id="SSF53850">
    <property type="entry name" value="Periplasmic binding protein-like II"/>
    <property type="match status" value="1"/>
</dbReference>
<dbReference type="InterPro" id="IPR006059">
    <property type="entry name" value="SBP"/>
</dbReference>
<evidence type="ECO:0000256" key="3">
    <source>
        <dbReference type="SAM" id="SignalP"/>
    </source>
</evidence>
<keyword evidence="3" id="KW-0732">Signal</keyword>
<dbReference type="InterPro" id="IPR050490">
    <property type="entry name" value="Bact_solute-bd_prot1"/>
</dbReference>
<dbReference type="GO" id="GO:0042597">
    <property type="term" value="C:periplasmic space"/>
    <property type="evidence" value="ECO:0007669"/>
    <property type="project" value="UniProtKB-SubCell"/>
</dbReference>
<accession>A0A370QNZ9</accession>
<comment type="subcellular location">
    <subcellularLocation>
        <location evidence="1">Periplasm</location>
    </subcellularLocation>
</comment>
<evidence type="ECO:0000313" key="4">
    <source>
        <dbReference type="EMBL" id="RDK90089.1"/>
    </source>
</evidence>
<protein>
    <submittedName>
        <fullName evidence="4">Oligogalacturonide-binding protein</fullName>
    </submittedName>
</protein>
<dbReference type="Pfam" id="PF01547">
    <property type="entry name" value="SBP_bac_1"/>
    <property type="match status" value="1"/>
</dbReference>
<reference evidence="4 5" key="1">
    <citation type="submission" date="2018-07" db="EMBL/GenBank/DDBJ databases">
        <title>Genomic Encyclopedia of Type Strains, Phase IV (KMG-IV): sequencing the most valuable type-strain genomes for metagenomic binning, comparative biology and taxonomic classification.</title>
        <authorList>
            <person name="Goeker M."/>
        </authorList>
    </citation>
    <scope>NUCLEOTIDE SEQUENCE [LARGE SCALE GENOMIC DNA]</scope>
    <source>
        <strain evidence="4 5">DSM 103736</strain>
    </source>
</reference>
<organism evidence="4 5">
    <name type="scientific">Enterobacillus tribolii</name>
    <dbReference type="NCBI Taxonomy" id="1487935"/>
    <lineage>
        <taxon>Bacteria</taxon>
        <taxon>Pseudomonadati</taxon>
        <taxon>Pseudomonadota</taxon>
        <taxon>Gammaproteobacteria</taxon>
        <taxon>Enterobacterales</taxon>
        <taxon>Hafniaceae</taxon>
        <taxon>Enterobacillus</taxon>
    </lineage>
</organism>
<dbReference type="GO" id="GO:0030313">
    <property type="term" value="C:cell envelope"/>
    <property type="evidence" value="ECO:0007669"/>
    <property type="project" value="UniProtKB-ARBA"/>
</dbReference>
<feature type="signal peptide" evidence="3">
    <location>
        <begin position="1"/>
        <end position="23"/>
    </location>
</feature>
<name>A0A370QNZ9_9GAMM</name>
<dbReference type="Gene3D" id="3.40.190.10">
    <property type="entry name" value="Periplasmic binding protein-like II"/>
    <property type="match status" value="2"/>
</dbReference>
<proteinExistence type="inferred from homology"/>
<sequence>MKRKLITTLVASSLMMFTAQSLAEQVNLRMSWWGGNARHQVTLKALEEFHKQYPDIKVKAEYTGWDGHLSRLTTQIAGRTEPDVMQTNWNWLPIFSKAGDGFYDLNTVGDKLDLTQFDPNDLQLTTVNGKLNGIPTSVTARVFYFNDVTWKQAGIDYPKNWDALLSAGETFKTKLGDNYFPVVLEHQDVLALLSSWMIQKYNQPAVDEKNSKLAWSHEQWVELFTQYKKMVDAHVMPSSKYYASFGKSNMYEMKPWINGEWAGTYMWNSTITKYSNNLKPPAKLDLGPYPMMPEAKDAGLFFKPAQMFSIGKSTKHPKEAALLINFLLNSKEGIDALGLERGVPLSKAAVTQLTEQGVIKENDPSVAGMRLALELPHELKTSPYFDDPQIVALFGETIQSIDYGQKSIEEATTHFERQSNRILKRAMR</sequence>
<evidence type="ECO:0000256" key="2">
    <source>
        <dbReference type="ARBA" id="ARBA00008520"/>
    </source>
</evidence>
<dbReference type="Proteomes" id="UP000254848">
    <property type="component" value="Unassembled WGS sequence"/>
</dbReference>
<dbReference type="RefSeq" id="WP_115459196.1">
    <property type="nucleotide sequence ID" value="NZ_QRAP01000006.1"/>
</dbReference>